<evidence type="ECO:0000256" key="3">
    <source>
        <dbReference type="ARBA" id="ARBA00023315"/>
    </source>
</evidence>
<sequence length="312" mass="33790">MAIALFGGQGAQHVGMGKDFCTHFSLAREMFEEASEVLKINMQTLLWEDNDQLNQSPYTQSALFLVSMVAFRVFIAESGSSPISVGLGHSLGEISANAASGALSLEKGLKLVFERGRLMERVCAQSPKELGMLAVLGASKETILDFCAHSRSQGRVLYAANFNGSQVVLAGVKQDLSALQAKDLGAKKLVLLPMSVVSHCEILVPMLEDFSALLATSLEDSYHFSVVSNANALLYNSKEEALKCLSVQLIQPVLYDACLQLCESSASYYLEFGTSVLKNLNKRLSSKPTLSITDSASLQESLEFLARTKESK</sequence>
<organism evidence="6 7">
    <name type="scientific">Helicobacter baculiformis</name>
    <dbReference type="NCBI Taxonomy" id="427351"/>
    <lineage>
        <taxon>Bacteria</taxon>
        <taxon>Pseudomonadati</taxon>
        <taxon>Campylobacterota</taxon>
        <taxon>Epsilonproteobacteria</taxon>
        <taxon>Campylobacterales</taxon>
        <taxon>Helicobacteraceae</taxon>
        <taxon>Helicobacter</taxon>
    </lineage>
</organism>
<keyword evidence="7" id="KW-1185">Reference proteome</keyword>
<accession>A0ABV7ZKZ9</accession>
<feature type="domain" description="Malonyl-CoA:ACP transacylase (MAT)" evidence="5">
    <location>
        <begin position="5"/>
        <end position="284"/>
    </location>
</feature>
<evidence type="ECO:0000256" key="1">
    <source>
        <dbReference type="ARBA" id="ARBA00013258"/>
    </source>
</evidence>
<dbReference type="SUPFAM" id="SSF55048">
    <property type="entry name" value="Probable ACP-binding domain of malonyl-CoA ACP transacylase"/>
    <property type="match status" value="1"/>
</dbReference>
<name>A0ABV7ZKZ9_9HELI</name>
<dbReference type="Pfam" id="PF00698">
    <property type="entry name" value="Acyl_transf_1"/>
    <property type="match status" value="1"/>
</dbReference>
<dbReference type="SUPFAM" id="SSF52151">
    <property type="entry name" value="FabD/lysophospholipase-like"/>
    <property type="match status" value="1"/>
</dbReference>
<dbReference type="Proteomes" id="UP001595783">
    <property type="component" value="Unassembled WGS sequence"/>
</dbReference>
<dbReference type="EMBL" id="JBHRZO010000036">
    <property type="protein sequence ID" value="MFC3847927.1"/>
    <property type="molecule type" value="Genomic_DNA"/>
</dbReference>
<dbReference type="PANTHER" id="PTHR42681:SF1">
    <property type="entry name" value="MALONYL-COA-ACYL CARRIER PROTEIN TRANSACYLASE, MITOCHONDRIAL"/>
    <property type="match status" value="1"/>
</dbReference>
<dbReference type="GO" id="GO:0004314">
    <property type="term" value="F:[acyl-carrier-protein] S-malonyltransferase activity"/>
    <property type="evidence" value="ECO:0007669"/>
    <property type="project" value="UniProtKB-EC"/>
</dbReference>
<reference evidence="7" key="1">
    <citation type="journal article" date="2019" name="Int. J. Syst. Evol. Microbiol.">
        <title>The Global Catalogue of Microorganisms (GCM) 10K type strain sequencing project: providing services to taxonomists for standard genome sequencing and annotation.</title>
        <authorList>
            <consortium name="The Broad Institute Genomics Platform"/>
            <consortium name="The Broad Institute Genome Sequencing Center for Infectious Disease"/>
            <person name="Wu L."/>
            <person name="Ma J."/>
        </authorList>
    </citation>
    <scope>NUCLEOTIDE SEQUENCE [LARGE SCALE GENOMIC DNA]</scope>
    <source>
        <strain evidence="7">CCUG 53816</strain>
    </source>
</reference>
<protein>
    <recommendedName>
        <fullName evidence="1">[acyl-carrier-protein] S-malonyltransferase</fullName>
        <ecNumber evidence="1">2.3.1.39</ecNumber>
    </recommendedName>
</protein>
<dbReference type="RefSeq" id="WP_104751613.1">
    <property type="nucleotide sequence ID" value="NZ_FZMF01000002.1"/>
</dbReference>
<dbReference type="Gene3D" id="3.40.366.10">
    <property type="entry name" value="Malonyl-Coenzyme A Acyl Carrier Protein, domain 2"/>
    <property type="match status" value="1"/>
</dbReference>
<keyword evidence="2 6" id="KW-0808">Transferase</keyword>
<evidence type="ECO:0000259" key="5">
    <source>
        <dbReference type="SMART" id="SM00827"/>
    </source>
</evidence>
<evidence type="ECO:0000313" key="7">
    <source>
        <dbReference type="Proteomes" id="UP001595783"/>
    </source>
</evidence>
<dbReference type="InterPro" id="IPR014043">
    <property type="entry name" value="Acyl_transferase_dom"/>
</dbReference>
<comment type="catalytic activity">
    <reaction evidence="4">
        <text>holo-[ACP] + malonyl-CoA = malonyl-[ACP] + CoA</text>
        <dbReference type="Rhea" id="RHEA:41792"/>
        <dbReference type="Rhea" id="RHEA-COMP:9623"/>
        <dbReference type="Rhea" id="RHEA-COMP:9685"/>
        <dbReference type="ChEBI" id="CHEBI:57287"/>
        <dbReference type="ChEBI" id="CHEBI:57384"/>
        <dbReference type="ChEBI" id="CHEBI:64479"/>
        <dbReference type="ChEBI" id="CHEBI:78449"/>
        <dbReference type="EC" id="2.3.1.39"/>
    </reaction>
</comment>
<dbReference type="EC" id="2.3.1.39" evidence="1"/>
<dbReference type="PANTHER" id="PTHR42681">
    <property type="entry name" value="MALONYL-COA-ACYL CARRIER PROTEIN TRANSACYLASE, MITOCHONDRIAL"/>
    <property type="match status" value="1"/>
</dbReference>
<dbReference type="InterPro" id="IPR050858">
    <property type="entry name" value="Mal-CoA-ACP_Trans/PKS_FabD"/>
</dbReference>
<dbReference type="InterPro" id="IPR001227">
    <property type="entry name" value="Ac_transferase_dom_sf"/>
</dbReference>
<keyword evidence="3 6" id="KW-0012">Acyltransferase</keyword>
<dbReference type="InterPro" id="IPR016036">
    <property type="entry name" value="Malonyl_transacylase_ACP-bd"/>
</dbReference>
<gene>
    <name evidence="6" type="ORF">ACFOPX_05210</name>
</gene>
<evidence type="ECO:0000313" key="6">
    <source>
        <dbReference type="EMBL" id="MFC3847927.1"/>
    </source>
</evidence>
<proteinExistence type="predicted"/>
<evidence type="ECO:0000256" key="2">
    <source>
        <dbReference type="ARBA" id="ARBA00022679"/>
    </source>
</evidence>
<evidence type="ECO:0000256" key="4">
    <source>
        <dbReference type="ARBA" id="ARBA00048462"/>
    </source>
</evidence>
<dbReference type="InterPro" id="IPR016035">
    <property type="entry name" value="Acyl_Trfase/lysoPLipase"/>
</dbReference>
<dbReference type="SMART" id="SM00827">
    <property type="entry name" value="PKS_AT"/>
    <property type="match status" value="1"/>
</dbReference>
<dbReference type="Gene3D" id="3.30.70.250">
    <property type="entry name" value="Malonyl-CoA ACP transacylase, ACP-binding"/>
    <property type="match status" value="1"/>
</dbReference>
<comment type="caution">
    <text evidence="6">The sequence shown here is derived from an EMBL/GenBank/DDBJ whole genome shotgun (WGS) entry which is preliminary data.</text>
</comment>